<reference evidence="2 3" key="1">
    <citation type="journal article" date="2023" name="Plants (Basel)">
        <title>Bridging the Gap: Combining Genomics and Transcriptomics Approaches to Understand Stylosanthes scabra, an Orphan Legume from the Brazilian Caatinga.</title>
        <authorList>
            <person name="Ferreira-Neto J.R.C."/>
            <person name="da Silva M.D."/>
            <person name="Binneck E."/>
            <person name="de Melo N.F."/>
            <person name="da Silva R.H."/>
            <person name="de Melo A.L.T.M."/>
            <person name="Pandolfi V."/>
            <person name="Bustamante F.O."/>
            <person name="Brasileiro-Vidal A.C."/>
            <person name="Benko-Iseppon A.M."/>
        </authorList>
    </citation>
    <scope>NUCLEOTIDE SEQUENCE [LARGE SCALE GENOMIC DNA]</scope>
    <source>
        <tissue evidence="2">Leaves</tissue>
    </source>
</reference>
<accession>A0ABU6TB46</accession>
<dbReference type="Gene3D" id="3.30.1050.10">
    <property type="entry name" value="SCP2 sterol-binding domain"/>
    <property type="match status" value="1"/>
</dbReference>
<protein>
    <submittedName>
        <fullName evidence="2">Sterol carrier protein 2</fullName>
    </submittedName>
</protein>
<feature type="domain" description="SCP2" evidence="1">
    <location>
        <begin position="6"/>
        <end position="98"/>
    </location>
</feature>
<name>A0ABU6TB46_9FABA</name>
<dbReference type="InterPro" id="IPR036527">
    <property type="entry name" value="SCP2_sterol-bd_dom_sf"/>
</dbReference>
<comment type="caution">
    <text evidence="2">The sequence shown here is derived from an EMBL/GenBank/DDBJ whole genome shotgun (WGS) entry which is preliminary data.</text>
</comment>
<sequence>MKQHLSTDAGKEIVKNVGLVYEFHIAPEKTEVDEVIYTIDLKKGEVTKGPYEGGEPDAIFSVKNDDFVKIILGEMNPPFAYMRGAIRVKGSLIAAMKFTVDMFPKPTNLSEAT</sequence>
<evidence type="ECO:0000313" key="2">
    <source>
        <dbReference type="EMBL" id="MED6145942.1"/>
    </source>
</evidence>
<gene>
    <name evidence="2" type="primary">SCP2_4</name>
    <name evidence="2" type="ORF">PIB30_029796</name>
</gene>
<organism evidence="2 3">
    <name type="scientific">Stylosanthes scabra</name>
    <dbReference type="NCBI Taxonomy" id="79078"/>
    <lineage>
        <taxon>Eukaryota</taxon>
        <taxon>Viridiplantae</taxon>
        <taxon>Streptophyta</taxon>
        <taxon>Embryophyta</taxon>
        <taxon>Tracheophyta</taxon>
        <taxon>Spermatophyta</taxon>
        <taxon>Magnoliopsida</taxon>
        <taxon>eudicotyledons</taxon>
        <taxon>Gunneridae</taxon>
        <taxon>Pentapetalae</taxon>
        <taxon>rosids</taxon>
        <taxon>fabids</taxon>
        <taxon>Fabales</taxon>
        <taxon>Fabaceae</taxon>
        <taxon>Papilionoideae</taxon>
        <taxon>50 kb inversion clade</taxon>
        <taxon>dalbergioids sensu lato</taxon>
        <taxon>Dalbergieae</taxon>
        <taxon>Pterocarpus clade</taxon>
        <taxon>Stylosanthes</taxon>
    </lineage>
</organism>
<dbReference type="PANTHER" id="PTHR10094:SF25">
    <property type="entry name" value="SCP2 STEROL-BINDING DOMAIN-CONTAINING PROTEIN 1"/>
    <property type="match status" value="1"/>
</dbReference>
<dbReference type="Pfam" id="PF02036">
    <property type="entry name" value="SCP2"/>
    <property type="match status" value="1"/>
</dbReference>
<evidence type="ECO:0000313" key="3">
    <source>
        <dbReference type="Proteomes" id="UP001341840"/>
    </source>
</evidence>
<dbReference type="EMBL" id="JASCZI010090743">
    <property type="protein sequence ID" value="MED6145942.1"/>
    <property type="molecule type" value="Genomic_DNA"/>
</dbReference>
<dbReference type="PANTHER" id="PTHR10094">
    <property type="entry name" value="STEROL CARRIER PROTEIN 2 SCP-2 FAMILY PROTEIN"/>
    <property type="match status" value="1"/>
</dbReference>
<dbReference type="InterPro" id="IPR003033">
    <property type="entry name" value="SCP2_sterol-bd_dom"/>
</dbReference>
<evidence type="ECO:0000259" key="1">
    <source>
        <dbReference type="Pfam" id="PF02036"/>
    </source>
</evidence>
<dbReference type="SUPFAM" id="SSF55718">
    <property type="entry name" value="SCP-like"/>
    <property type="match status" value="1"/>
</dbReference>
<dbReference type="Proteomes" id="UP001341840">
    <property type="component" value="Unassembled WGS sequence"/>
</dbReference>
<proteinExistence type="predicted"/>
<keyword evidence="3" id="KW-1185">Reference proteome</keyword>